<dbReference type="EMBL" id="FMPG01000006">
    <property type="protein sequence ID" value="SCT05787.1"/>
    <property type="molecule type" value="Genomic_DNA"/>
</dbReference>
<reference evidence="14 15" key="2">
    <citation type="submission" date="2016-09" db="EMBL/GenBank/DDBJ databases">
        <authorList>
            <consortium name="Pathogen Informatics"/>
            <person name="Sun Q."/>
            <person name="Inoue M."/>
        </authorList>
    </citation>
    <scope>NUCLEOTIDE SEQUENCE [LARGE SCALE GENOMIC DNA]</scope>
    <source>
        <strain evidence="14 15">82C</strain>
    </source>
</reference>
<dbReference type="InterPro" id="IPR006009">
    <property type="entry name" value="GlcNAc_MurG"/>
</dbReference>
<dbReference type="Proteomes" id="UP000095412">
    <property type="component" value="Unassembled WGS sequence"/>
</dbReference>
<dbReference type="GO" id="GO:0008360">
    <property type="term" value="P:regulation of cell shape"/>
    <property type="evidence" value="ECO:0007669"/>
    <property type="project" value="UniProtKB-KW"/>
</dbReference>
<dbReference type="EMBL" id="FMPI01000027">
    <property type="protein sequence ID" value="SCT45526.1"/>
    <property type="molecule type" value="Genomic_DNA"/>
</dbReference>
<dbReference type="PANTHER" id="PTHR21015">
    <property type="entry name" value="UDP-N-ACETYLGLUCOSAMINE--N-ACETYLMURAMYL-(PENTAPEPTIDE) PYROPHOSPHORYL-UNDECAPRENOL N-ACETYLGLUCOSAMINE TRANSFERASE 1"/>
    <property type="match status" value="1"/>
</dbReference>
<comment type="catalytic activity">
    <reaction evidence="10">
        <text>Mur2Ac(oyl-L-Ala-gamma-D-Glu-L-Lys-D-Ala-D-Ala)-di-trans,octa-cis-undecaprenyl diphosphate + UDP-N-acetyl-alpha-D-glucosamine = beta-D-GlcNAc-(1-&gt;4)-Mur2Ac(oyl-L-Ala-gamma-D-Glu-L-Lys-D-Ala-D-Ala)-di-trans,octa-cis-undecaprenyl diphosphate + UDP + H(+)</text>
        <dbReference type="Rhea" id="RHEA:23192"/>
        <dbReference type="ChEBI" id="CHEBI:15378"/>
        <dbReference type="ChEBI" id="CHEBI:57705"/>
        <dbReference type="ChEBI" id="CHEBI:58223"/>
        <dbReference type="ChEBI" id="CHEBI:60032"/>
        <dbReference type="ChEBI" id="CHEBI:60033"/>
        <dbReference type="EC" id="2.4.1.227"/>
    </reaction>
</comment>
<keyword evidence="8 10" id="KW-0131">Cell cycle</keyword>
<feature type="binding site" evidence="10">
    <location>
        <position position="196"/>
    </location>
    <ligand>
        <name>UDP-N-acetyl-alpha-D-glucosamine</name>
        <dbReference type="ChEBI" id="CHEBI:57705"/>
    </ligand>
</feature>
<keyword evidence="4 10" id="KW-0808">Transferase</keyword>
<dbReference type="GO" id="GO:0005886">
    <property type="term" value="C:plasma membrane"/>
    <property type="evidence" value="ECO:0007669"/>
    <property type="project" value="UniProtKB-SubCell"/>
</dbReference>
<evidence type="ECO:0000259" key="11">
    <source>
        <dbReference type="Pfam" id="PF03033"/>
    </source>
</evidence>
<keyword evidence="7 10" id="KW-0472">Membrane</keyword>
<keyword evidence="3 10" id="KW-0328">Glycosyltransferase</keyword>
<dbReference type="Proteomes" id="UP000095768">
    <property type="component" value="Unassembled WGS sequence"/>
</dbReference>
<dbReference type="Pfam" id="PF03033">
    <property type="entry name" value="Glyco_transf_28"/>
    <property type="match status" value="1"/>
</dbReference>
<comment type="caution">
    <text evidence="10">Lacks conserved residue(s) required for the propagation of feature annotation.</text>
</comment>
<proteinExistence type="inferred from homology"/>
<evidence type="ECO:0000313" key="16">
    <source>
        <dbReference type="Proteomes" id="UP000095768"/>
    </source>
</evidence>
<evidence type="ECO:0000259" key="12">
    <source>
        <dbReference type="Pfam" id="PF04101"/>
    </source>
</evidence>
<dbReference type="PANTHER" id="PTHR21015:SF27">
    <property type="entry name" value="UDP-N-ACETYLGLUCOSAMINE--N-ACETYLMURAMYL-(PENTAPEPTIDE) PYROPHOSPHORYL-UNDECAPRENOL N-ACETYLGLUCOSAMINE TRANSFERASE"/>
    <property type="match status" value="1"/>
</dbReference>
<keyword evidence="1 10" id="KW-1003">Cell membrane</keyword>
<comment type="similarity">
    <text evidence="10">Belongs to the glycosyltransferase 28 family. MurG subfamily.</text>
</comment>
<evidence type="ECO:0000256" key="8">
    <source>
        <dbReference type="ARBA" id="ARBA00023306"/>
    </source>
</evidence>
<protein>
    <recommendedName>
        <fullName evidence="10">UDP-N-acetylglucosamine--N-acetylmuramyl-(pentapeptide) pyrophosphoryl-undecaprenol N-acetylglucosamine transferase</fullName>
        <ecNumber evidence="10">2.4.1.227</ecNumber>
    </recommendedName>
    <alternativeName>
        <fullName evidence="10">Undecaprenyl-PP-MurNAc-pentapeptide-UDPGlcNAc GlcNAc transferase</fullName>
    </alternativeName>
</protein>
<keyword evidence="5 10" id="KW-0133">Cell shape</keyword>
<dbReference type="SUPFAM" id="SSF53756">
    <property type="entry name" value="UDP-Glycosyltransferase/glycogen phosphorylase"/>
    <property type="match status" value="1"/>
</dbReference>
<dbReference type="GO" id="GO:0009252">
    <property type="term" value="P:peptidoglycan biosynthetic process"/>
    <property type="evidence" value="ECO:0007669"/>
    <property type="project" value="UniProtKB-UniRule"/>
</dbReference>
<evidence type="ECO:0000256" key="3">
    <source>
        <dbReference type="ARBA" id="ARBA00022676"/>
    </source>
</evidence>
<dbReference type="InterPro" id="IPR004276">
    <property type="entry name" value="GlycoTrans_28_N"/>
</dbReference>
<keyword evidence="15" id="KW-1185">Reference proteome</keyword>
<feature type="domain" description="Glycosyl transferase family 28 C-terminal" evidence="12">
    <location>
        <begin position="189"/>
        <end position="338"/>
    </location>
</feature>
<dbReference type="UniPathway" id="UPA00219"/>
<reference evidence="13 16" key="1">
    <citation type="submission" date="2016-09" db="EMBL/GenBank/DDBJ databases">
        <authorList>
            <consortium name="Pathogen Informatics"/>
        </authorList>
    </citation>
    <scope>NUCLEOTIDE SEQUENCE [LARGE SCALE GENOMIC DNA]</scope>
    <source>
        <strain evidence="13 16">82B</strain>
    </source>
</reference>
<dbReference type="EC" id="2.4.1.227" evidence="10"/>
<organism evidence="13 16">
    <name type="scientific">Staphylococcus caeli</name>
    <dbReference type="NCBI Taxonomy" id="2201815"/>
    <lineage>
        <taxon>Bacteria</taxon>
        <taxon>Bacillati</taxon>
        <taxon>Bacillota</taxon>
        <taxon>Bacilli</taxon>
        <taxon>Bacillales</taxon>
        <taxon>Staphylococcaceae</taxon>
        <taxon>Staphylococcus</taxon>
    </lineage>
</organism>
<dbReference type="GO" id="GO:0071555">
    <property type="term" value="P:cell wall organization"/>
    <property type="evidence" value="ECO:0007669"/>
    <property type="project" value="UniProtKB-KW"/>
</dbReference>
<evidence type="ECO:0000256" key="2">
    <source>
        <dbReference type="ARBA" id="ARBA00022618"/>
    </source>
</evidence>
<keyword evidence="6 10" id="KW-0573">Peptidoglycan synthesis</keyword>
<evidence type="ECO:0000256" key="10">
    <source>
        <dbReference type="HAMAP-Rule" id="MF_00033"/>
    </source>
</evidence>
<comment type="function">
    <text evidence="10">Cell wall formation. Catalyzes the transfer of a GlcNAc subunit on undecaprenyl-pyrophosphoryl-MurNAc-pentapeptide (lipid intermediate I) to form undecaprenyl-pyrophosphoryl-MurNAc-(pentapeptide)GlcNAc (lipid intermediate II).</text>
</comment>
<evidence type="ECO:0000256" key="5">
    <source>
        <dbReference type="ARBA" id="ARBA00022960"/>
    </source>
</evidence>
<dbReference type="InterPro" id="IPR007235">
    <property type="entry name" value="Glyco_trans_28_C"/>
</dbReference>
<evidence type="ECO:0000313" key="13">
    <source>
        <dbReference type="EMBL" id="SCT05787.1"/>
    </source>
</evidence>
<evidence type="ECO:0000256" key="1">
    <source>
        <dbReference type="ARBA" id="ARBA00022475"/>
    </source>
</evidence>
<gene>
    <name evidence="10 13" type="primary">murG</name>
    <name evidence="13" type="ORF">SAMEA2297795_01692</name>
    <name evidence="14" type="ORF">SAMEA2297796_02439</name>
</gene>
<keyword evidence="9 10" id="KW-0961">Cell wall biogenesis/degradation</keyword>
<comment type="pathway">
    <text evidence="10">Cell wall biogenesis; peptidoglycan biosynthesis.</text>
</comment>
<dbReference type="HAMAP" id="MF_00033">
    <property type="entry name" value="MurG"/>
    <property type="match status" value="1"/>
</dbReference>
<dbReference type="NCBIfam" id="NF009102">
    <property type="entry name" value="PRK12446.1"/>
    <property type="match status" value="1"/>
</dbReference>
<evidence type="ECO:0000256" key="6">
    <source>
        <dbReference type="ARBA" id="ARBA00022984"/>
    </source>
</evidence>
<comment type="subcellular location">
    <subcellularLocation>
        <location evidence="10">Cell membrane</location>
        <topology evidence="10">Peripheral membrane protein</topology>
        <orientation evidence="10">Cytoplasmic side</orientation>
    </subcellularLocation>
</comment>
<evidence type="ECO:0000256" key="4">
    <source>
        <dbReference type="ARBA" id="ARBA00022679"/>
    </source>
</evidence>
<dbReference type="GO" id="GO:0005975">
    <property type="term" value="P:carbohydrate metabolic process"/>
    <property type="evidence" value="ECO:0007669"/>
    <property type="project" value="InterPro"/>
</dbReference>
<dbReference type="NCBIfam" id="TIGR01133">
    <property type="entry name" value="murG"/>
    <property type="match status" value="1"/>
</dbReference>
<evidence type="ECO:0000313" key="15">
    <source>
        <dbReference type="Proteomes" id="UP000095412"/>
    </source>
</evidence>
<feature type="binding site" evidence="10">
    <location>
        <position position="291"/>
    </location>
    <ligand>
        <name>UDP-N-acetyl-alpha-D-glucosamine</name>
        <dbReference type="ChEBI" id="CHEBI:57705"/>
    </ligand>
</feature>
<evidence type="ECO:0000256" key="7">
    <source>
        <dbReference type="ARBA" id="ARBA00023136"/>
    </source>
</evidence>
<dbReference type="Gene3D" id="3.40.50.2000">
    <property type="entry name" value="Glycogen Phosphorylase B"/>
    <property type="match status" value="2"/>
</dbReference>
<dbReference type="GO" id="GO:0051301">
    <property type="term" value="P:cell division"/>
    <property type="evidence" value="ECO:0007669"/>
    <property type="project" value="UniProtKB-KW"/>
</dbReference>
<accession>A0A1D4N4Z6</accession>
<dbReference type="GO" id="GO:0050511">
    <property type="term" value="F:undecaprenyldiphospho-muramoylpentapeptide beta-N-acetylglucosaminyltransferase activity"/>
    <property type="evidence" value="ECO:0007669"/>
    <property type="project" value="UniProtKB-UniRule"/>
</dbReference>
<dbReference type="RefSeq" id="WP_069996568.1">
    <property type="nucleotide sequence ID" value="NZ_FMPG01000006.1"/>
</dbReference>
<evidence type="ECO:0000313" key="14">
    <source>
        <dbReference type="EMBL" id="SCT45526.1"/>
    </source>
</evidence>
<dbReference type="Pfam" id="PF04101">
    <property type="entry name" value="Glyco_tran_28_C"/>
    <property type="match status" value="1"/>
</dbReference>
<evidence type="ECO:0000256" key="9">
    <source>
        <dbReference type="ARBA" id="ARBA00023316"/>
    </source>
</evidence>
<feature type="binding site" evidence="10">
    <location>
        <position position="166"/>
    </location>
    <ligand>
        <name>UDP-N-acetyl-alpha-D-glucosamine</name>
        <dbReference type="ChEBI" id="CHEBI:57705"/>
    </ligand>
</feature>
<dbReference type="CDD" id="cd03785">
    <property type="entry name" value="GT28_MurG"/>
    <property type="match status" value="1"/>
</dbReference>
<dbReference type="AlphaFoldDB" id="A0A1D4N4Z6"/>
<name>A0A1D4N4Z6_9STAP</name>
<dbReference type="OrthoDB" id="9808936at2"/>
<sequence length="357" mass="40001">MTKIAFTGGGTVGHVSVNLSLIPTAIEEGYDAFYIGSKNGIEREMIESQLPSIKYHAISSGKLRRYISWDNIKDIFKVLKGILDARRILKKEKPDILFSKGGFVSVPVVIAARTLKIPTIIHESDLTPGLANKISLKFAKKIYTTFEDTLKYLPQDKADFVGATVREDLKTGDKHRGYQLTAFNQNKKVLLVMGGSLGSKKLNSIIRENLASLQKNYQIIHLTGKGLLDDSYKNHPDYVQFEFVKDDLTDLLAITDTVISRAGSNAIYEFLALRLPMLLIPLGLDQSRGDQIDNAKYFESKGFGKTIPEDTLTENALITELNAIETNRDTIIKQMDAYKESYTRQDLFQKIVKDALN</sequence>
<feature type="domain" description="Glycosyltransferase family 28 N-terminal" evidence="11">
    <location>
        <begin position="4"/>
        <end position="144"/>
    </location>
</feature>
<keyword evidence="2 10" id="KW-0132">Cell division</keyword>